<protein>
    <submittedName>
        <fullName evidence="1">Uncharacterized protein</fullName>
    </submittedName>
</protein>
<dbReference type="InParanoid" id="L5L3H9"/>
<gene>
    <name evidence="1" type="ORF">PAL_GLEAN10012808</name>
</gene>
<sequence>MTDRGGAEPGRRAGSKLHYQEYLASHKRWTPVQGVVARKGRPPLPEVHNEVVMMVPNLSVTHMDSKGEARSAYQTRANIGRSEFGKWFCSDLSAMDYSNKTLT</sequence>
<dbReference type="AlphaFoldDB" id="L5L3H9"/>
<organism evidence="1 2">
    <name type="scientific">Pteropus alecto</name>
    <name type="common">Black flying fox</name>
    <dbReference type="NCBI Taxonomy" id="9402"/>
    <lineage>
        <taxon>Eukaryota</taxon>
        <taxon>Metazoa</taxon>
        <taxon>Chordata</taxon>
        <taxon>Craniata</taxon>
        <taxon>Vertebrata</taxon>
        <taxon>Euteleostomi</taxon>
        <taxon>Mammalia</taxon>
        <taxon>Eutheria</taxon>
        <taxon>Laurasiatheria</taxon>
        <taxon>Chiroptera</taxon>
        <taxon>Yinpterochiroptera</taxon>
        <taxon>Pteropodoidea</taxon>
        <taxon>Pteropodidae</taxon>
        <taxon>Pteropodinae</taxon>
        <taxon>Pteropus</taxon>
    </lineage>
</organism>
<name>L5L3H9_PTEAL</name>
<keyword evidence="2" id="KW-1185">Reference proteome</keyword>
<reference evidence="2" key="1">
    <citation type="journal article" date="2013" name="Science">
        <title>Comparative analysis of bat genomes provides insight into the evolution of flight and immunity.</title>
        <authorList>
            <person name="Zhang G."/>
            <person name="Cowled C."/>
            <person name="Shi Z."/>
            <person name="Huang Z."/>
            <person name="Bishop-Lilly K.A."/>
            <person name="Fang X."/>
            <person name="Wynne J.W."/>
            <person name="Xiong Z."/>
            <person name="Baker M.L."/>
            <person name="Zhao W."/>
            <person name="Tachedjian M."/>
            <person name="Zhu Y."/>
            <person name="Zhou P."/>
            <person name="Jiang X."/>
            <person name="Ng J."/>
            <person name="Yang L."/>
            <person name="Wu L."/>
            <person name="Xiao J."/>
            <person name="Feng Y."/>
            <person name="Chen Y."/>
            <person name="Sun X."/>
            <person name="Zhang Y."/>
            <person name="Marsh G.A."/>
            <person name="Crameri G."/>
            <person name="Broder C.C."/>
            <person name="Frey K.G."/>
            <person name="Wang L.F."/>
            <person name="Wang J."/>
        </authorList>
    </citation>
    <scope>NUCLEOTIDE SEQUENCE [LARGE SCALE GENOMIC DNA]</scope>
</reference>
<proteinExistence type="predicted"/>
<dbReference type="Proteomes" id="UP000010552">
    <property type="component" value="Unassembled WGS sequence"/>
</dbReference>
<dbReference type="EMBL" id="KB030368">
    <property type="protein sequence ID" value="ELK17960.1"/>
    <property type="molecule type" value="Genomic_DNA"/>
</dbReference>
<accession>L5L3H9</accession>
<evidence type="ECO:0000313" key="2">
    <source>
        <dbReference type="Proteomes" id="UP000010552"/>
    </source>
</evidence>
<evidence type="ECO:0000313" key="1">
    <source>
        <dbReference type="EMBL" id="ELK17960.1"/>
    </source>
</evidence>